<dbReference type="EMBL" id="QVTE01000077">
    <property type="protein sequence ID" value="RFU62301.1"/>
    <property type="molecule type" value="Genomic_DNA"/>
</dbReference>
<dbReference type="PROSITE" id="PS50011">
    <property type="entry name" value="PROTEIN_KINASE_DOM"/>
    <property type="match status" value="1"/>
</dbReference>
<dbReference type="InterPro" id="IPR011009">
    <property type="entry name" value="Kinase-like_dom_sf"/>
</dbReference>
<keyword evidence="2" id="KW-0418">Kinase</keyword>
<protein>
    <submittedName>
        <fullName evidence="2">Protein kinase family protein</fullName>
    </submittedName>
</protein>
<accession>A0A372LAE8</accession>
<comment type="caution">
    <text evidence="2">The sequence shown here is derived from an EMBL/GenBank/DDBJ whole genome shotgun (WGS) entry which is preliminary data.</text>
</comment>
<dbReference type="PANTHER" id="PTHR37171:SF1">
    <property type="entry name" value="SERINE_THREONINE-PROTEIN KINASE YRZF-RELATED"/>
    <property type="match status" value="1"/>
</dbReference>
<dbReference type="RefSeq" id="WP_117328578.1">
    <property type="nucleotide sequence ID" value="NZ_QVTE01000077.1"/>
</dbReference>
<gene>
    <name evidence="2" type="ORF">D0469_20580</name>
</gene>
<dbReference type="Proteomes" id="UP000264541">
    <property type="component" value="Unassembled WGS sequence"/>
</dbReference>
<keyword evidence="2" id="KW-0808">Transferase</keyword>
<feature type="domain" description="Protein kinase" evidence="1">
    <location>
        <begin position="23"/>
        <end position="202"/>
    </location>
</feature>
<evidence type="ECO:0000313" key="2">
    <source>
        <dbReference type="EMBL" id="RFU62301.1"/>
    </source>
</evidence>
<evidence type="ECO:0000313" key="3">
    <source>
        <dbReference type="Proteomes" id="UP000264541"/>
    </source>
</evidence>
<sequence>MKPFLELAQSVKFDSKGMLLSKDTCLRYIGRGRSAYVFRIGSTYLVMKVFLPERTREAKEEAEIYRILQKHPSYPALHGAGENYLVIDYIKGATMYQCLNSGMEIRDEHVQQVDQALESARRKGLNPSDIHLHNIIIIKNSQKIKVIDVARYRQQKECSQWEDIKKAYVKYYRHRYFPKKIPRFVLDAIAVSYKKNLLRPLI</sequence>
<dbReference type="SUPFAM" id="SSF56112">
    <property type="entry name" value="Protein kinase-like (PK-like)"/>
    <property type="match status" value="1"/>
</dbReference>
<dbReference type="InterPro" id="IPR000719">
    <property type="entry name" value="Prot_kinase_dom"/>
</dbReference>
<dbReference type="InterPro" id="IPR052396">
    <property type="entry name" value="Meiotic_Drive_Suppr_Kinase"/>
</dbReference>
<name>A0A372LAE8_9BACI</name>
<dbReference type="PANTHER" id="PTHR37171">
    <property type="entry name" value="SERINE/THREONINE-PROTEIN KINASE YRZF-RELATED"/>
    <property type="match status" value="1"/>
</dbReference>
<evidence type="ECO:0000259" key="1">
    <source>
        <dbReference type="PROSITE" id="PS50011"/>
    </source>
</evidence>
<keyword evidence="3" id="KW-1185">Reference proteome</keyword>
<dbReference type="AlphaFoldDB" id="A0A372LAE8"/>
<organism evidence="2 3">
    <name type="scientific">Peribacillus saganii</name>
    <dbReference type="NCBI Taxonomy" id="2303992"/>
    <lineage>
        <taxon>Bacteria</taxon>
        <taxon>Bacillati</taxon>
        <taxon>Bacillota</taxon>
        <taxon>Bacilli</taxon>
        <taxon>Bacillales</taxon>
        <taxon>Bacillaceae</taxon>
        <taxon>Peribacillus</taxon>
    </lineage>
</organism>
<dbReference type="Gene3D" id="1.10.510.10">
    <property type="entry name" value="Transferase(Phosphotransferase) domain 1"/>
    <property type="match status" value="1"/>
</dbReference>
<proteinExistence type="predicted"/>
<reference evidence="2 3" key="1">
    <citation type="submission" date="2018-08" db="EMBL/GenBank/DDBJ databases">
        <title>Bacillus chawlae sp. nov., Bacillus glennii sp. nov., and Bacillus saganii sp. nov. Isolated from the Vehicle Assembly Building at Kennedy Space Center where the Viking Spacecraft were Assembled.</title>
        <authorList>
            <person name="Seuylemezian A."/>
            <person name="Vaishampayan P."/>
        </authorList>
    </citation>
    <scope>NUCLEOTIDE SEQUENCE [LARGE SCALE GENOMIC DNA]</scope>
    <source>
        <strain evidence="2 3">V47-23a</strain>
    </source>
</reference>
<dbReference type="OrthoDB" id="529320at2"/>
<dbReference type="GO" id="GO:0004672">
    <property type="term" value="F:protein kinase activity"/>
    <property type="evidence" value="ECO:0007669"/>
    <property type="project" value="InterPro"/>
</dbReference>
<dbReference type="GO" id="GO:0005524">
    <property type="term" value="F:ATP binding"/>
    <property type="evidence" value="ECO:0007669"/>
    <property type="project" value="InterPro"/>
</dbReference>